<evidence type="ECO:0000259" key="2">
    <source>
        <dbReference type="Pfam" id="PF08327"/>
    </source>
</evidence>
<feature type="domain" description="Activator of Hsp90 ATPase homologue 1/2-like C-terminal" evidence="2">
    <location>
        <begin position="16"/>
        <end position="146"/>
    </location>
</feature>
<comment type="similarity">
    <text evidence="1">Belongs to the AHA1 family.</text>
</comment>
<dbReference type="InterPro" id="IPR013538">
    <property type="entry name" value="ASHA1/2-like_C"/>
</dbReference>
<sequence>MMSTPDTIERQIRIEAPRERVWALVSEPGWWINEGTIRPHHIEQREGFVVVTDEKWGDFRIEVVESEPQSRVAFRWLVSDQEGGDHADVSAPEMIPTLVEFTLTAEGDSTLVRVVESGFAAAPVTAEARQRAYHDNAEGWETELAAAKSHVETGA</sequence>
<dbReference type="EMBL" id="LAIR01000002">
    <property type="protein sequence ID" value="KNX38528.1"/>
    <property type="molecule type" value="Genomic_DNA"/>
</dbReference>
<comment type="caution">
    <text evidence="3">The sequence shown here is derived from an EMBL/GenBank/DDBJ whole genome shotgun (WGS) entry which is preliminary data.</text>
</comment>
<dbReference type="Proteomes" id="UP000037397">
    <property type="component" value="Unassembled WGS sequence"/>
</dbReference>
<reference evidence="4" key="1">
    <citation type="submission" date="2015-03" db="EMBL/GenBank/DDBJ databases">
        <title>Luteipulveratus halotolerans sp. nov., a novel actinobacterium (Dermacoccaceae) from Sarawak, Malaysia.</title>
        <authorList>
            <person name="Juboi H."/>
            <person name="Basik A."/>
            <person name="Shamsul S.S."/>
            <person name="Arnold P."/>
            <person name="Schmitt E.K."/>
            <person name="Sanglier J.-J."/>
            <person name="Yeo T."/>
        </authorList>
    </citation>
    <scope>NUCLEOTIDE SEQUENCE [LARGE SCALE GENOMIC DNA]</scope>
    <source>
        <strain evidence="4">C296001</strain>
    </source>
</reference>
<evidence type="ECO:0000313" key="3">
    <source>
        <dbReference type="EMBL" id="KNX38528.1"/>
    </source>
</evidence>
<protein>
    <recommendedName>
        <fullName evidence="2">Activator of Hsp90 ATPase homologue 1/2-like C-terminal domain-containing protein</fullName>
    </recommendedName>
</protein>
<accession>A0A0L6CLY2</accession>
<dbReference type="SUPFAM" id="SSF55961">
    <property type="entry name" value="Bet v1-like"/>
    <property type="match status" value="1"/>
</dbReference>
<dbReference type="PATRIC" id="fig|1631356.3.peg.3473"/>
<dbReference type="OrthoDB" id="8117292at2"/>
<gene>
    <name evidence="3" type="ORF">VV01_17445</name>
</gene>
<dbReference type="AlphaFoldDB" id="A0A0L6CLY2"/>
<evidence type="ECO:0000256" key="1">
    <source>
        <dbReference type="ARBA" id="ARBA00006817"/>
    </source>
</evidence>
<keyword evidence="4" id="KW-1185">Reference proteome</keyword>
<dbReference type="Gene3D" id="3.30.530.20">
    <property type="match status" value="1"/>
</dbReference>
<dbReference type="Pfam" id="PF08327">
    <property type="entry name" value="AHSA1"/>
    <property type="match status" value="1"/>
</dbReference>
<dbReference type="InterPro" id="IPR023393">
    <property type="entry name" value="START-like_dom_sf"/>
</dbReference>
<dbReference type="STRING" id="1631356.VV01_17445"/>
<organism evidence="3 4">
    <name type="scientific">Luteipulveratus halotolerans</name>
    <dbReference type="NCBI Taxonomy" id="1631356"/>
    <lineage>
        <taxon>Bacteria</taxon>
        <taxon>Bacillati</taxon>
        <taxon>Actinomycetota</taxon>
        <taxon>Actinomycetes</taxon>
        <taxon>Micrococcales</taxon>
        <taxon>Dermacoccaceae</taxon>
        <taxon>Luteipulveratus</taxon>
    </lineage>
</organism>
<proteinExistence type="inferred from homology"/>
<name>A0A0L6CLY2_9MICO</name>
<evidence type="ECO:0000313" key="4">
    <source>
        <dbReference type="Proteomes" id="UP000037397"/>
    </source>
</evidence>